<dbReference type="EMBL" id="LYBM01000054">
    <property type="protein sequence ID" value="ODA30282.1"/>
    <property type="molecule type" value="Genomic_DNA"/>
</dbReference>
<gene>
    <name evidence="6" type="ORF">A8L45_20330</name>
</gene>
<evidence type="ECO:0000259" key="5">
    <source>
        <dbReference type="PROSITE" id="PS01031"/>
    </source>
</evidence>
<dbReference type="CDD" id="cd06470">
    <property type="entry name" value="ACD_IbpA-B_like"/>
    <property type="match status" value="1"/>
</dbReference>
<protein>
    <submittedName>
        <fullName evidence="6">Heat-shock protein</fullName>
    </submittedName>
</protein>
<sequence>MNAFDLTPLYRNSVGFDRFASLLNSARSTESNSSYPPYNIEILNNDNYAVTLAVAGFSSQEIDINVERSVLTVKGQKENSDEKKYLYQGIANRSFKRTFNLADYIEVRSAELNKGLLTIFLEKEIPKSHQSKNIEIKSETDNELRQDDKNKH</sequence>
<dbReference type="Proteomes" id="UP000094936">
    <property type="component" value="Unassembled WGS sequence"/>
</dbReference>
<dbReference type="InterPro" id="IPR008978">
    <property type="entry name" value="HSP20-like_chaperone"/>
</dbReference>
<dbReference type="PROSITE" id="PS01031">
    <property type="entry name" value="SHSP"/>
    <property type="match status" value="1"/>
</dbReference>
<dbReference type="Gene3D" id="2.60.40.790">
    <property type="match status" value="1"/>
</dbReference>
<dbReference type="PANTHER" id="PTHR47062:SF1">
    <property type="entry name" value="SMALL HEAT SHOCK PROTEIN IBPA"/>
    <property type="match status" value="1"/>
</dbReference>
<dbReference type="OrthoDB" id="6871152at2"/>
<feature type="region of interest" description="Disordered" evidence="4">
    <location>
        <begin position="129"/>
        <end position="152"/>
    </location>
</feature>
<proteinExistence type="inferred from homology"/>
<dbReference type="InterPro" id="IPR037913">
    <property type="entry name" value="ACD_IbpA/B"/>
</dbReference>
<name>A0A1C3EAL5_9GAMM</name>
<dbReference type="STRING" id="1080227.A8L45_20330"/>
<feature type="domain" description="SHSP" evidence="5">
    <location>
        <begin position="29"/>
        <end position="139"/>
    </location>
</feature>
<evidence type="ECO:0000256" key="2">
    <source>
        <dbReference type="PROSITE-ProRule" id="PRU00285"/>
    </source>
</evidence>
<keyword evidence="1" id="KW-0346">Stress response</keyword>
<dbReference type="AlphaFoldDB" id="A0A1C3EAL5"/>
<reference evidence="6 7" key="1">
    <citation type="submission" date="2016-05" db="EMBL/GenBank/DDBJ databases">
        <title>Genomic Taxonomy of the Vibrionaceae.</title>
        <authorList>
            <person name="Gomez-Gil B."/>
            <person name="Enciso-Ibarra J."/>
        </authorList>
    </citation>
    <scope>NUCLEOTIDE SEQUENCE [LARGE SCALE GENOMIC DNA]</scope>
    <source>
        <strain evidence="6 7">CAIM 1920</strain>
    </source>
</reference>
<dbReference type="InterPro" id="IPR002068">
    <property type="entry name" value="A-crystallin/Hsp20_dom"/>
</dbReference>
<dbReference type="RefSeq" id="WP_068905194.1">
    <property type="nucleotide sequence ID" value="NZ_JBHUIF010000012.1"/>
</dbReference>
<evidence type="ECO:0000313" key="7">
    <source>
        <dbReference type="Proteomes" id="UP000094936"/>
    </source>
</evidence>
<evidence type="ECO:0000256" key="1">
    <source>
        <dbReference type="ARBA" id="ARBA00023016"/>
    </source>
</evidence>
<dbReference type="Pfam" id="PF00011">
    <property type="entry name" value="HSP20"/>
    <property type="match status" value="1"/>
</dbReference>
<keyword evidence="7" id="KW-1185">Reference proteome</keyword>
<evidence type="ECO:0000256" key="4">
    <source>
        <dbReference type="SAM" id="MobiDB-lite"/>
    </source>
</evidence>
<comment type="caution">
    <text evidence="6">The sequence shown here is derived from an EMBL/GenBank/DDBJ whole genome shotgun (WGS) entry which is preliminary data.</text>
</comment>
<evidence type="ECO:0000313" key="6">
    <source>
        <dbReference type="EMBL" id="ODA30282.1"/>
    </source>
</evidence>
<accession>A0A1C3EAL5</accession>
<dbReference type="PANTHER" id="PTHR47062">
    <property type="match status" value="1"/>
</dbReference>
<dbReference type="SUPFAM" id="SSF49764">
    <property type="entry name" value="HSP20-like chaperones"/>
    <property type="match status" value="1"/>
</dbReference>
<organism evidence="6 7">
    <name type="scientific">Veronia pacifica</name>
    <dbReference type="NCBI Taxonomy" id="1080227"/>
    <lineage>
        <taxon>Bacteria</taxon>
        <taxon>Pseudomonadati</taxon>
        <taxon>Pseudomonadota</taxon>
        <taxon>Gammaproteobacteria</taxon>
        <taxon>Vibrionales</taxon>
        <taxon>Vibrionaceae</taxon>
        <taxon>Veronia</taxon>
    </lineage>
</organism>
<comment type="similarity">
    <text evidence="2 3">Belongs to the small heat shock protein (HSP20) family.</text>
</comment>
<evidence type="ECO:0000256" key="3">
    <source>
        <dbReference type="RuleBase" id="RU003616"/>
    </source>
</evidence>